<name>A0A1G2HDN3_9BACT</name>
<evidence type="ECO:0000313" key="9">
    <source>
        <dbReference type="Proteomes" id="UP000178835"/>
    </source>
</evidence>
<dbReference type="GO" id="GO:0019843">
    <property type="term" value="F:rRNA binding"/>
    <property type="evidence" value="ECO:0007669"/>
    <property type="project" value="UniProtKB-UniRule"/>
</dbReference>
<dbReference type="Gene3D" id="2.40.30.10">
    <property type="entry name" value="Translation factors"/>
    <property type="match status" value="1"/>
</dbReference>
<dbReference type="SUPFAM" id="SSF50447">
    <property type="entry name" value="Translation proteins"/>
    <property type="match status" value="1"/>
</dbReference>
<dbReference type="InterPro" id="IPR000597">
    <property type="entry name" value="Ribosomal_uL3"/>
</dbReference>
<comment type="caution">
    <text evidence="8">The sequence shown here is derived from an EMBL/GenBank/DDBJ whole genome shotgun (WGS) entry which is preliminary data.</text>
</comment>
<evidence type="ECO:0000256" key="3">
    <source>
        <dbReference type="ARBA" id="ARBA00022884"/>
    </source>
</evidence>
<comment type="similarity">
    <text evidence="1 7">Belongs to the universal ribosomal protein uL3 family.</text>
</comment>
<gene>
    <name evidence="7" type="primary">rplC</name>
    <name evidence="8" type="ORF">A2919_01755</name>
</gene>
<proteinExistence type="inferred from homology"/>
<keyword evidence="2 7" id="KW-0699">rRNA-binding</keyword>
<keyword evidence="5 7" id="KW-0687">Ribonucleoprotein</keyword>
<dbReference type="GO" id="GO:0006412">
    <property type="term" value="P:translation"/>
    <property type="evidence" value="ECO:0007669"/>
    <property type="project" value="UniProtKB-UniRule"/>
</dbReference>
<dbReference type="InterPro" id="IPR009000">
    <property type="entry name" value="Transl_B-barrel_sf"/>
</dbReference>
<dbReference type="FunFam" id="2.40.30.10:FF:000004">
    <property type="entry name" value="50S ribosomal protein L3"/>
    <property type="match status" value="1"/>
</dbReference>
<dbReference type="PANTHER" id="PTHR11229:SF16">
    <property type="entry name" value="LARGE RIBOSOMAL SUBUNIT PROTEIN UL3C"/>
    <property type="match status" value="1"/>
</dbReference>
<evidence type="ECO:0000256" key="6">
    <source>
        <dbReference type="ARBA" id="ARBA00035243"/>
    </source>
</evidence>
<dbReference type="PANTHER" id="PTHR11229">
    <property type="entry name" value="50S RIBOSOMAL PROTEIN L3"/>
    <property type="match status" value="1"/>
</dbReference>
<keyword evidence="4 7" id="KW-0689">Ribosomal protein</keyword>
<dbReference type="GO" id="GO:1990904">
    <property type="term" value="C:ribonucleoprotein complex"/>
    <property type="evidence" value="ECO:0007669"/>
    <property type="project" value="UniProtKB-KW"/>
</dbReference>
<protein>
    <recommendedName>
        <fullName evidence="6 7">Large ribosomal subunit protein uL3</fullName>
    </recommendedName>
</protein>
<dbReference type="Pfam" id="PF00297">
    <property type="entry name" value="Ribosomal_L3"/>
    <property type="match status" value="1"/>
</dbReference>
<dbReference type="Gene3D" id="3.30.160.810">
    <property type="match status" value="1"/>
</dbReference>
<dbReference type="AlphaFoldDB" id="A0A1G2HDN3"/>
<comment type="function">
    <text evidence="7">One of the primary rRNA binding proteins, it binds directly near the 3'-end of the 23S rRNA, where it nucleates assembly of the 50S subunit.</text>
</comment>
<dbReference type="GO" id="GO:0003735">
    <property type="term" value="F:structural constituent of ribosome"/>
    <property type="evidence" value="ECO:0007669"/>
    <property type="project" value="UniProtKB-UniRule"/>
</dbReference>
<comment type="subunit">
    <text evidence="7">Part of the 50S ribosomal subunit. Forms a cluster with proteins L14 and L19.</text>
</comment>
<dbReference type="NCBIfam" id="TIGR03625">
    <property type="entry name" value="L3_bact"/>
    <property type="match status" value="1"/>
</dbReference>
<sequence>MKFILGKKIGMTQIFNKEGKVEPITLVEAGPATVTQVLTNEKNGYSSVQLGYGRKKLNSPQRGHLKDFVDKKGSGFAYLKEFRIDDESKFKKGDILDVAQFEMGERVSASAVMKGKGFQGVVKRWNFKGGPKTHGQKHTLRTPGSIGSAFPQRVFKGLKMAGRMGGKRKTVKNLKVVYIDKERNMVGLRGAVPGNTGSFVEVVKNGK</sequence>
<evidence type="ECO:0000256" key="4">
    <source>
        <dbReference type="ARBA" id="ARBA00022980"/>
    </source>
</evidence>
<evidence type="ECO:0000313" key="8">
    <source>
        <dbReference type="EMBL" id="OGZ60585.1"/>
    </source>
</evidence>
<evidence type="ECO:0000256" key="1">
    <source>
        <dbReference type="ARBA" id="ARBA00006540"/>
    </source>
</evidence>
<reference evidence="8 9" key="1">
    <citation type="journal article" date="2016" name="Nat. Commun.">
        <title>Thousands of microbial genomes shed light on interconnected biogeochemical processes in an aquifer system.</title>
        <authorList>
            <person name="Anantharaman K."/>
            <person name="Brown C.T."/>
            <person name="Hug L.A."/>
            <person name="Sharon I."/>
            <person name="Castelle C.J."/>
            <person name="Probst A.J."/>
            <person name="Thomas B.C."/>
            <person name="Singh A."/>
            <person name="Wilkins M.J."/>
            <person name="Karaoz U."/>
            <person name="Brodie E.L."/>
            <person name="Williams K.H."/>
            <person name="Hubbard S.S."/>
            <person name="Banfield J.F."/>
        </authorList>
    </citation>
    <scope>NUCLEOTIDE SEQUENCE [LARGE SCALE GENOMIC DNA]</scope>
</reference>
<dbReference type="EMBL" id="MHOH01000017">
    <property type="protein sequence ID" value="OGZ60585.1"/>
    <property type="molecule type" value="Genomic_DNA"/>
</dbReference>
<keyword evidence="3 7" id="KW-0694">RNA-binding</keyword>
<dbReference type="GO" id="GO:0005840">
    <property type="term" value="C:ribosome"/>
    <property type="evidence" value="ECO:0007669"/>
    <property type="project" value="UniProtKB-UniRule"/>
</dbReference>
<dbReference type="Proteomes" id="UP000178835">
    <property type="component" value="Unassembled WGS sequence"/>
</dbReference>
<organism evidence="8 9">
    <name type="scientific">Candidatus Spechtbacteria bacterium RIFCSPLOWO2_01_FULL_43_12</name>
    <dbReference type="NCBI Taxonomy" id="1802162"/>
    <lineage>
        <taxon>Bacteria</taxon>
        <taxon>Candidatus Spechtiibacteriota</taxon>
    </lineage>
</organism>
<evidence type="ECO:0000256" key="2">
    <source>
        <dbReference type="ARBA" id="ARBA00022730"/>
    </source>
</evidence>
<dbReference type="InterPro" id="IPR019927">
    <property type="entry name" value="Ribosomal_uL3_bac/org-type"/>
</dbReference>
<evidence type="ECO:0000256" key="7">
    <source>
        <dbReference type="HAMAP-Rule" id="MF_01325"/>
    </source>
</evidence>
<dbReference type="HAMAP" id="MF_01325_B">
    <property type="entry name" value="Ribosomal_uL3_B"/>
    <property type="match status" value="1"/>
</dbReference>
<evidence type="ECO:0000256" key="5">
    <source>
        <dbReference type="ARBA" id="ARBA00023274"/>
    </source>
</evidence>
<accession>A0A1G2HDN3</accession>